<feature type="signal peptide" evidence="1">
    <location>
        <begin position="1"/>
        <end position="31"/>
    </location>
</feature>
<reference evidence="3 4" key="1">
    <citation type="submission" date="2017-03" db="EMBL/GenBank/DDBJ databases">
        <title>Isolation of Levoglucosan Utilizing Bacteria.</title>
        <authorList>
            <person name="Arya A.S."/>
        </authorList>
    </citation>
    <scope>NUCLEOTIDE SEQUENCE [LARGE SCALE GENOMIC DNA]</scope>
    <source>
        <strain evidence="3 4">MEC069</strain>
    </source>
</reference>
<keyword evidence="4" id="KW-1185">Reference proteome</keyword>
<dbReference type="InterPro" id="IPR056284">
    <property type="entry name" value="AIR9-like_A9"/>
</dbReference>
<comment type="caution">
    <text evidence="3">The sequence shown here is derived from an EMBL/GenBank/DDBJ whole genome shotgun (WGS) entry which is preliminary data.</text>
</comment>
<name>A0A4Y8PQN8_9BACL</name>
<gene>
    <name evidence="3" type="ORF">B5M42_23795</name>
</gene>
<dbReference type="SUPFAM" id="SSF63446">
    <property type="entry name" value="Type I dockerin domain"/>
    <property type="match status" value="1"/>
</dbReference>
<organism evidence="3 4">
    <name type="scientific">Paenibacillus athensensis</name>
    <dbReference type="NCBI Taxonomy" id="1967502"/>
    <lineage>
        <taxon>Bacteria</taxon>
        <taxon>Bacillati</taxon>
        <taxon>Bacillota</taxon>
        <taxon>Bacilli</taxon>
        <taxon>Bacillales</taxon>
        <taxon>Paenibacillaceae</taxon>
        <taxon>Paenibacillus</taxon>
    </lineage>
</organism>
<dbReference type="InterPro" id="IPR036439">
    <property type="entry name" value="Dockerin_dom_sf"/>
</dbReference>
<evidence type="ECO:0000313" key="4">
    <source>
        <dbReference type="Proteomes" id="UP000298246"/>
    </source>
</evidence>
<dbReference type="Gene3D" id="1.10.1330.10">
    <property type="entry name" value="Dockerin domain"/>
    <property type="match status" value="1"/>
</dbReference>
<dbReference type="Pfam" id="PF23197">
    <property type="entry name" value="IG_AIR9"/>
    <property type="match status" value="2"/>
</dbReference>
<evidence type="ECO:0000259" key="2">
    <source>
        <dbReference type="PROSITE" id="PS51766"/>
    </source>
</evidence>
<dbReference type="EMBL" id="MYFO01000058">
    <property type="protein sequence ID" value="TFE83081.1"/>
    <property type="molecule type" value="Genomic_DNA"/>
</dbReference>
<sequence length="789" mass="82831">MKKVSKRFSGIAAVTAIFIVLLTLHSSIAFAQTWNLIDGNGTNGLNIDATKNANNPKLIDFNGTLFAVWAESIGSTSQIRAKKYDSGTWVTADNNAAMNKDAAKNAVNPYLFVFNNELYASWEEQNAPYWQLRVAKFNGTSWGLIDGNGADGLNTGANTNAKNSRLIAYNNSLYVVWDEAGGSGINQMRVRKYGGGSSWTFADGGAGLNYNTGKAAQNASVAVYGSKLYLAWCESDGSATQIRVKAYDGTSWSFVDGNATTGMNINTAKTAGAPSLEVYSGSLYLAWTEANDNFADQVRVKMYNGTSWTSVDGGDSVNGINYSTTKAASTVRIAEYDGNLYATWSEGNPYKQIRVKKYDGASWTSADSGGAQGLNKSATANAIFGFLAVFDDGLYNIFLENNGSNQVRVAQMGPDNAAPTASNVSFSSNTGLLKENAVLTGTYTYGDTESDLEGTTTFKWYTANDAAGTGKTAISGATSSTFTLTSAEVGKYIIFEVTPVATSGTLSGTPVTYTSASAVVSNFGPTAAPVSFTGILKEGNTLTGTYTYADEESNPEGTTTFQWYTANDNAGTGKTAISGATSSTFTLTSAEVGKYIIFEVTPVATQGTLNGTPATSTSSTAVAANAAPLASNVSISGALMLNITLTGHYDYYDEEGEAQSGTTFQWYTADDANGTNKTAISGATTTTLTLKAAQFGKFIIFEVTPHAASGTTPGNAVSSLAYGTVGVLKGDANGDGLVTPADALMVTKYTQGKITLTDEQKKALDMNNDGYVDAVDAQLILNIYLGKGV</sequence>
<evidence type="ECO:0000256" key="1">
    <source>
        <dbReference type="SAM" id="SignalP"/>
    </source>
</evidence>
<feature type="domain" description="Dockerin" evidence="2">
    <location>
        <begin position="725"/>
        <end position="789"/>
    </location>
</feature>
<dbReference type="Pfam" id="PF00404">
    <property type="entry name" value="Dockerin_1"/>
    <property type="match status" value="1"/>
</dbReference>
<dbReference type="Proteomes" id="UP000298246">
    <property type="component" value="Unassembled WGS sequence"/>
</dbReference>
<dbReference type="GO" id="GO:0000272">
    <property type="term" value="P:polysaccharide catabolic process"/>
    <property type="evidence" value="ECO:0007669"/>
    <property type="project" value="InterPro"/>
</dbReference>
<dbReference type="AlphaFoldDB" id="A0A4Y8PQN8"/>
<keyword evidence="1" id="KW-0732">Signal</keyword>
<dbReference type="GO" id="GO:0004553">
    <property type="term" value="F:hydrolase activity, hydrolyzing O-glycosyl compounds"/>
    <property type="evidence" value="ECO:0007669"/>
    <property type="project" value="InterPro"/>
</dbReference>
<dbReference type="PANTHER" id="PTHR31149:SF11">
    <property type="entry name" value="187-KDA MICROTUBULE-ASSOCIATED PROTEIN AIR9"/>
    <property type="match status" value="1"/>
</dbReference>
<dbReference type="Gene3D" id="2.60.40.2700">
    <property type="match status" value="3"/>
</dbReference>
<dbReference type="PROSITE" id="PS51766">
    <property type="entry name" value="DOCKERIN"/>
    <property type="match status" value="1"/>
</dbReference>
<evidence type="ECO:0000313" key="3">
    <source>
        <dbReference type="EMBL" id="TFE83081.1"/>
    </source>
</evidence>
<dbReference type="InterPro" id="IPR016134">
    <property type="entry name" value="Dockerin_dom"/>
</dbReference>
<accession>A0A4Y8PQN8</accession>
<protein>
    <recommendedName>
        <fullName evidence="2">Dockerin domain-containing protein</fullName>
    </recommendedName>
</protein>
<dbReference type="PANTHER" id="PTHR31149">
    <property type="entry name" value="EXPRESSED PROTEIN"/>
    <property type="match status" value="1"/>
</dbReference>
<dbReference type="RefSeq" id="WP_134757467.1">
    <property type="nucleotide sequence ID" value="NZ_MYFO02000014.1"/>
</dbReference>
<dbReference type="InterPro" id="IPR002105">
    <property type="entry name" value="Dockerin_1_rpt"/>
</dbReference>
<dbReference type="CDD" id="cd14256">
    <property type="entry name" value="Dockerin_I"/>
    <property type="match status" value="1"/>
</dbReference>
<feature type="chain" id="PRO_5021431058" description="Dockerin domain-containing protein" evidence="1">
    <location>
        <begin position="32"/>
        <end position="789"/>
    </location>
</feature>
<dbReference type="OrthoDB" id="2489782at2"/>
<proteinExistence type="predicted"/>